<dbReference type="GO" id="GO:0002935">
    <property type="term" value="F:tRNA (adenine(37)-C2)-methyltransferase activity"/>
    <property type="evidence" value="ECO:0007669"/>
    <property type="project" value="UniProtKB-UniRule"/>
</dbReference>
<comment type="subcellular location">
    <subcellularLocation>
        <location evidence="1 14">Cytoplasm</location>
    </subcellularLocation>
</comment>
<keyword evidence="17" id="KW-1185">Reference proteome</keyword>
<evidence type="ECO:0000256" key="8">
    <source>
        <dbReference type="ARBA" id="ARBA00022691"/>
    </source>
</evidence>
<feature type="active site" description="S-methylcysteine intermediate" evidence="14">
    <location>
        <position position="337"/>
    </location>
</feature>
<proteinExistence type="inferred from homology"/>
<accession>A0A0H5DP80</accession>
<organism evidence="16 17">
    <name type="scientific">Estrella lausannensis</name>
    <dbReference type="NCBI Taxonomy" id="483423"/>
    <lineage>
        <taxon>Bacteria</taxon>
        <taxon>Pseudomonadati</taxon>
        <taxon>Chlamydiota</taxon>
        <taxon>Chlamydiia</taxon>
        <taxon>Parachlamydiales</taxon>
        <taxon>Candidatus Criblamydiaceae</taxon>
        <taxon>Estrella</taxon>
    </lineage>
</organism>
<keyword evidence="9 14" id="KW-0819">tRNA processing</keyword>
<evidence type="ECO:0000256" key="3">
    <source>
        <dbReference type="ARBA" id="ARBA00022485"/>
    </source>
</evidence>
<keyword evidence="5 14" id="KW-0698">rRNA processing</keyword>
<feature type="binding site" evidence="14">
    <location>
        <position position="117"/>
    </location>
    <ligand>
        <name>[4Fe-4S] cluster</name>
        <dbReference type="ChEBI" id="CHEBI:49883"/>
        <note>4Fe-4S-S-AdoMet</note>
    </ligand>
</feature>
<dbReference type="InterPro" id="IPR007197">
    <property type="entry name" value="rSAM"/>
</dbReference>
<dbReference type="Gene3D" id="3.20.20.70">
    <property type="entry name" value="Aldolase class I"/>
    <property type="match status" value="1"/>
</dbReference>
<dbReference type="NCBIfam" id="TIGR00048">
    <property type="entry name" value="rRNA_mod_RlmN"/>
    <property type="match status" value="1"/>
</dbReference>
<dbReference type="EC" id="2.1.1.192" evidence="14"/>
<dbReference type="InterPro" id="IPR040072">
    <property type="entry name" value="Methyltransferase_A"/>
</dbReference>
<evidence type="ECO:0000256" key="14">
    <source>
        <dbReference type="HAMAP-Rule" id="MF_01849"/>
    </source>
</evidence>
<dbReference type="EMBL" id="CWGJ01000011">
    <property type="protein sequence ID" value="CRX38316.1"/>
    <property type="molecule type" value="Genomic_DNA"/>
</dbReference>
<dbReference type="PANTHER" id="PTHR30544">
    <property type="entry name" value="23S RRNA METHYLTRANSFERASE"/>
    <property type="match status" value="1"/>
</dbReference>
<evidence type="ECO:0000256" key="10">
    <source>
        <dbReference type="ARBA" id="ARBA00022723"/>
    </source>
</evidence>
<dbReference type="RefSeq" id="WP_098038159.1">
    <property type="nucleotide sequence ID" value="NZ_CWGJ01000011.1"/>
</dbReference>
<dbReference type="Proteomes" id="UP000220251">
    <property type="component" value="Unassembled WGS sequence"/>
</dbReference>
<dbReference type="Pfam" id="PF21016">
    <property type="entry name" value="RlmN_N"/>
    <property type="match status" value="1"/>
</dbReference>
<dbReference type="GO" id="GO:0046872">
    <property type="term" value="F:metal ion binding"/>
    <property type="evidence" value="ECO:0007669"/>
    <property type="project" value="UniProtKB-KW"/>
</dbReference>
<dbReference type="SFLD" id="SFLDG01062">
    <property type="entry name" value="methyltransferase_(Class_A)"/>
    <property type="match status" value="1"/>
</dbReference>
<evidence type="ECO:0000256" key="11">
    <source>
        <dbReference type="ARBA" id="ARBA00023004"/>
    </source>
</evidence>
<comment type="catalytic activity">
    <reaction evidence="14">
        <text>adenosine(37) in tRNA + 2 reduced [2Fe-2S]-[ferredoxin] + 2 S-adenosyl-L-methionine = 2-methyladenosine(37) in tRNA + 5'-deoxyadenosine + L-methionine + 2 oxidized [2Fe-2S]-[ferredoxin] + S-adenosyl-L-homocysteine</text>
        <dbReference type="Rhea" id="RHEA:43332"/>
        <dbReference type="Rhea" id="RHEA-COMP:10000"/>
        <dbReference type="Rhea" id="RHEA-COMP:10001"/>
        <dbReference type="Rhea" id="RHEA-COMP:10162"/>
        <dbReference type="Rhea" id="RHEA-COMP:10485"/>
        <dbReference type="ChEBI" id="CHEBI:17319"/>
        <dbReference type="ChEBI" id="CHEBI:33737"/>
        <dbReference type="ChEBI" id="CHEBI:33738"/>
        <dbReference type="ChEBI" id="CHEBI:57844"/>
        <dbReference type="ChEBI" id="CHEBI:57856"/>
        <dbReference type="ChEBI" id="CHEBI:59789"/>
        <dbReference type="ChEBI" id="CHEBI:74411"/>
        <dbReference type="ChEBI" id="CHEBI:74497"/>
        <dbReference type="EC" id="2.1.1.192"/>
    </reaction>
</comment>
<evidence type="ECO:0000256" key="9">
    <source>
        <dbReference type="ARBA" id="ARBA00022694"/>
    </source>
</evidence>
<dbReference type="Gene3D" id="1.10.150.530">
    <property type="match status" value="1"/>
</dbReference>
<evidence type="ECO:0000256" key="13">
    <source>
        <dbReference type="ARBA" id="ARBA00023157"/>
    </source>
</evidence>
<keyword evidence="12 14" id="KW-0411">Iron-sulfur</keyword>
<dbReference type="SFLD" id="SFLDF00275">
    <property type="entry name" value="adenosine_C2_methyltransferase"/>
    <property type="match status" value="1"/>
</dbReference>
<feature type="active site" description="Proton acceptor" evidence="14">
    <location>
        <position position="93"/>
    </location>
</feature>
<comment type="similarity">
    <text evidence="2 14">Belongs to the radical SAM superfamily. RlmN family.</text>
</comment>
<dbReference type="InterPro" id="IPR048641">
    <property type="entry name" value="RlmN_N"/>
</dbReference>
<evidence type="ECO:0000256" key="12">
    <source>
        <dbReference type="ARBA" id="ARBA00023014"/>
    </source>
</evidence>
<name>A0A0H5DP80_9BACT</name>
<feature type="domain" description="Radical SAM core" evidence="15">
    <location>
        <begin position="99"/>
        <end position="332"/>
    </location>
</feature>
<feature type="binding site" evidence="14">
    <location>
        <begin position="218"/>
        <end position="220"/>
    </location>
    <ligand>
        <name>S-adenosyl-L-methionine</name>
        <dbReference type="ChEBI" id="CHEBI:59789"/>
    </ligand>
</feature>
<keyword evidence="13 14" id="KW-1015">Disulfide bond</keyword>
<comment type="catalytic activity">
    <reaction evidence="14">
        <text>adenosine(2503) in 23S rRNA + 2 reduced [2Fe-2S]-[ferredoxin] + 2 S-adenosyl-L-methionine = 2-methyladenosine(2503) in 23S rRNA + 5'-deoxyadenosine + L-methionine + 2 oxidized [2Fe-2S]-[ferredoxin] + S-adenosyl-L-homocysteine</text>
        <dbReference type="Rhea" id="RHEA:42916"/>
        <dbReference type="Rhea" id="RHEA-COMP:10000"/>
        <dbReference type="Rhea" id="RHEA-COMP:10001"/>
        <dbReference type="Rhea" id="RHEA-COMP:10152"/>
        <dbReference type="Rhea" id="RHEA-COMP:10282"/>
        <dbReference type="ChEBI" id="CHEBI:17319"/>
        <dbReference type="ChEBI" id="CHEBI:33737"/>
        <dbReference type="ChEBI" id="CHEBI:33738"/>
        <dbReference type="ChEBI" id="CHEBI:57844"/>
        <dbReference type="ChEBI" id="CHEBI:57856"/>
        <dbReference type="ChEBI" id="CHEBI:59789"/>
        <dbReference type="ChEBI" id="CHEBI:74411"/>
        <dbReference type="ChEBI" id="CHEBI:74497"/>
        <dbReference type="EC" id="2.1.1.192"/>
    </reaction>
</comment>
<evidence type="ECO:0000256" key="6">
    <source>
        <dbReference type="ARBA" id="ARBA00022603"/>
    </source>
</evidence>
<dbReference type="FunFam" id="3.20.20.70:FF:000014">
    <property type="entry name" value="Probable dual-specificity RNA methyltransferase RlmN"/>
    <property type="match status" value="1"/>
</dbReference>
<comment type="miscellaneous">
    <text evidence="14">Reaction proceeds by a ping-pong mechanism involving intermediate methylation of a conserved cysteine residue.</text>
</comment>
<protein>
    <recommendedName>
        <fullName evidence="14">Probable dual-specificity RNA methyltransferase RlmN</fullName>
        <ecNumber evidence="14">2.1.1.192</ecNumber>
    </recommendedName>
    <alternativeName>
        <fullName evidence="14">23S rRNA (adenine(2503)-C(2))-methyltransferase</fullName>
    </alternativeName>
    <alternativeName>
        <fullName evidence="14">23S rRNA m2A2503 methyltransferase</fullName>
    </alternativeName>
    <alternativeName>
        <fullName evidence="14">Ribosomal RNA large subunit methyltransferase N</fullName>
    </alternativeName>
    <alternativeName>
        <fullName evidence="14">tRNA (adenine(37)-C(2))-methyltransferase</fullName>
    </alternativeName>
    <alternativeName>
        <fullName evidence="14">tRNA m2A37 methyltransferase</fullName>
    </alternativeName>
</protein>
<dbReference type="GO" id="GO:0019843">
    <property type="term" value="F:rRNA binding"/>
    <property type="evidence" value="ECO:0007669"/>
    <property type="project" value="UniProtKB-UniRule"/>
</dbReference>
<feature type="binding site" evidence="14">
    <location>
        <begin position="164"/>
        <end position="165"/>
    </location>
    <ligand>
        <name>S-adenosyl-L-methionine</name>
        <dbReference type="ChEBI" id="CHEBI:59789"/>
    </ligand>
</feature>
<comment type="caution">
    <text evidence="14">Lacks conserved residue(s) required for the propagation of feature annotation.</text>
</comment>
<dbReference type="InterPro" id="IPR027492">
    <property type="entry name" value="RNA_MTrfase_RlmN"/>
</dbReference>
<dbReference type="HAMAP" id="MF_01849">
    <property type="entry name" value="RNA_methyltr_RlmN"/>
    <property type="match status" value="1"/>
</dbReference>
<dbReference type="InterPro" id="IPR058240">
    <property type="entry name" value="rSAM_sf"/>
</dbReference>
<evidence type="ECO:0000259" key="15">
    <source>
        <dbReference type="PROSITE" id="PS51918"/>
    </source>
</evidence>
<dbReference type="InterPro" id="IPR004383">
    <property type="entry name" value="rRNA_lsu_MTrfase_RlmN/Cfr"/>
</dbReference>
<dbReference type="OrthoDB" id="9793973at2"/>
<evidence type="ECO:0000256" key="1">
    <source>
        <dbReference type="ARBA" id="ARBA00004496"/>
    </source>
</evidence>
<dbReference type="GO" id="GO:0005737">
    <property type="term" value="C:cytoplasm"/>
    <property type="evidence" value="ECO:0007669"/>
    <property type="project" value="UniProtKB-SubCell"/>
</dbReference>
<dbReference type="CDD" id="cd01335">
    <property type="entry name" value="Radical_SAM"/>
    <property type="match status" value="1"/>
</dbReference>
<sequence>MQTKLSALDLSSEEWNAWLMERGHPRFAAAQIMRWIFCKGVVNPSDFTNLSLKLRDELAASFSFELPLVDSVLNSSDASQKVLLKTCDGQLFEMVIMPADGRVTLCISSQVGCKMGCGFCQTGKMGFKRNLTSGEILSQLILANRFLNEAGRPNVSNVVFMGMGEPLDNYEAVVKACQIMIHKDFFALSKHRVTVSTSGLVPEIRRLGVDLPVRLAISLHSPDDVKRSTLMPINRRYPLDELKKALLEYPAPDRYGITFEYIMIDSLNDSIEDAKKLVRFVHGLKVKVNLIPMNPFPGSPYKASSKENIRAFQLYLSDRSIPAPVRYSRGPDVSAACGQLAAKRKDELEMDPRVLHRQRRALKVIQ</sequence>
<dbReference type="PROSITE" id="PS51918">
    <property type="entry name" value="RADICAL_SAM"/>
    <property type="match status" value="1"/>
</dbReference>
<feature type="binding site" evidence="14">
    <location>
        <position position="294"/>
    </location>
    <ligand>
        <name>S-adenosyl-L-methionine</name>
        <dbReference type="ChEBI" id="CHEBI:59789"/>
    </ligand>
</feature>
<dbReference type="GO" id="GO:0051539">
    <property type="term" value="F:4 iron, 4 sulfur cluster binding"/>
    <property type="evidence" value="ECO:0007669"/>
    <property type="project" value="UniProtKB-UniRule"/>
</dbReference>
<feature type="binding site" evidence="14">
    <location>
        <position position="113"/>
    </location>
    <ligand>
        <name>[4Fe-4S] cluster</name>
        <dbReference type="ChEBI" id="CHEBI:49883"/>
        <note>4Fe-4S-S-AdoMet</note>
    </ligand>
</feature>
<dbReference type="GO" id="GO:0070040">
    <property type="term" value="F:rRNA (adenine(2503)-C2-)-methyltransferase activity"/>
    <property type="evidence" value="ECO:0007669"/>
    <property type="project" value="UniProtKB-UniRule"/>
</dbReference>
<reference evidence="17" key="1">
    <citation type="submission" date="2015-06" db="EMBL/GenBank/DDBJ databases">
        <authorList>
            <person name="Bertelli C."/>
        </authorList>
    </citation>
    <scope>NUCLEOTIDE SEQUENCE [LARGE SCALE GENOMIC DNA]</scope>
    <source>
        <strain evidence="17">CRIB-30</strain>
    </source>
</reference>
<evidence type="ECO:0000313" key="16">
    <source>
        <dbReference type="EMBL" id="CRX38316.1"/>
    </source>
</evidence>
<keyword evidence="6 14" id="KW-0489">Methyltransferase</keyword>
<feature type="binding site" evidence="14">
    <location>
        <position position="196"/>
    </location>
    <ligand>
        <name>S-adenosyl-L-methionine</name>
        <dbReference type="ChEBI" id="CHEBI:59789"/>
    </ligand>
</feature>
<comment type="function">
    <text evidence="14">Specifically methylates position 2 of adenine 2503 in 23S rRNA and position 2 of adenine 37 in tRNAs.</text>
</comment>
<keyword evidence="3 14" id="KW-0004">4Fe-4S</keyword>
<keyword evidence="4 14" id="KW-0963">Cytoplasm</keyword>
<dbReference type="GO" id="GO:0000049">
    <property type="term" value="F:tRNA binding"/>
    <property type="evidence" value="ECO:0007669"/>
    <property type="project" value="UniProtKB-UniRule"/>
</dbReference>
<keyword evidence="10 14" id="KW-0479">Metal-binding</keyword>
<comment type="cofactor">
    <cofactor evidence="14">
        <name>[4Fe-4S] cluster</name>
        <dbReference type="ChEBI" id="CHEBI:49883"/>
    </cofactor>
    <text evidence="14">Binds 1 [4Fe-4S] cluster. The cluster is coordinated with 3 cysteines and an exchangeable S-adenosyl-L-methionine.</text>
</comment>
<dbReference type="PIRSF" id="PIRSF006004">
    <property type="entry name" value="CHP00048"/>
    <property type="match status" value="1"/>
</dbReference>
<keyword evidence="8 14" id="KW-0949">S-adenosyl-L-methionine</keyword>
<evidence type="ECO:0000256" key="2">
    <source>
        <dbReference type="ARBA" id="ARBA00007544"/>
    </source>
</evidence>
<dbReference type="AlphaFoldDB" id="A0A0H5DP80"/>
<dbReference type="GO" id="GO:0030488">
    <property type="term" value="P:tRNA methylation"/>
    <property type="evidence" value="ECO:0007669"/>
    <property type="project" value="UniProtKB-UniRule"/>
</dbReference>
<feature type="binding site" evidence="14">
    <location>
        <position position="120"/>
    </location>
    <ligand>
        <name>[4Fe-4S] cluster</name>
        <dbReference type="ChEBI" id="CHEBI:49883"/>
        <note>4Fe-4S-S-AdoMet</note>
    </ligand>
</feature>
<evidence type="ECO:0000256" key="5">
    <source>
        <dbReference type="ARBA" id="ARBA00022552"/>
    </source>
</evidence>
<evidence type="ECO:0000256" key="4">
    <source>
        <dbReference type="ARBA" id="ARBA00022490"/>
    </source>
</evidence>
<dbReference type="PANTHER" id="PTHR30544:SF5">
    <property type="entry name" value="RADICAL SAM CORE DOMAIN-CONTAINING PROTEIN"/>
    <property type="match status" value="1"/>
</dbReference>
<evidence type="ECO:0000256" key="7">
    <source>
        <dbReference type="ARBA" id="ARBA00022679"/>
    </source>
</evidence>
<keyword evidence="7 14" id="KW-0808">Transferase</keyword>
<gene>
    <name evidence="14" type="primary">rlmN</name>
    <name evidence="16" type="ORF">ELAC_0970</name>
</gene>
<dbReference type="InterPro" id="IPR013785">
    <property type="entry name" value="Aldolase_TIM"/>
</dbReference>
<dbReference type="Pfam" id="PF04055">
    <property type="entry name" value="Radical_SAM"/>
    <property type="match status" value="1"/>
</dbReference>
<dbReference type="SFLD" id="SFLDS00029">
    <property type="entry name" value="Radical_SAM"/>
    <property type="match status" value="1"/>
</dbReference>
<keyword evidence="11 14" id="KW-0408">Iron</keyword>
<dbReference type="SUPFAM" id="SSF102114">
    <property type="entry name" value="Radical SAM enzymes"/>
    <property type="match status" value="1"/>
</dbReference>
<dbReference type="GO" id="GO:0070475">
    <property type="term" value="P:rRNA base methylation"/>
    <property type="evidence" value="ECO:0007669"/>
    <property type="project" value="UniProtKB-UniRule"/>
</dbReference>
<evidence type="ECO:0000313" key="17">
    <source>
        <dbReference type="Proteomes" id="UP000220251"/>
    </source>
</evidence>